<sequence length="256" mass="27558" precursor="true">MKNLTACLIAAATIGLGGFLGTSSASAETGDLKVTFKYAGDAPTPAKTNVTADAQYCGKFDLIDESLLVNKDNNGIKNVVFYVYTGRRDPAPKFAPVDPKVVVLANQDCRFEPHIAVAMKGDTLKVDNPDEVGHNANMQFFNNKAQNPNIPAGQSVSVELTDAEPAPTNVTCNIHPWMKSYVVVLDHPFVSVSDDNGEVTIKGLPAGEKFNFRIFHESVSFKEVDVNGEKVKLKRGALEIEIKPGENDFGTITLGG</sequence>
<dbReference type="RefSeq" id="WP_242631779.1">
    <property type="nucleotide sequence ID" value="NZ_SJPI01000001.1"/>
</dbReference>
<keyword evidence="3" id="KW-1185">Reference proteome</keyword>
<comment type="caution">
    <text evidence="2">The sequence shown here is derived from an EMBL/GenBank/DDBJ whole genome shotgun (WGS) entry which is preliminary data.</text>
</comment>
<dbReference type="Gene3D" id="2.60.40.420">
    <property type="entry name" value="Cupredoxins - blue copper proteins"/>
    <property type="match status" value="1"/>
</dbReference>
<accession>A0A5C5WRM2</accession>
<evidence type="ECO:0000256" key="1">
    <source>
        <dbReference type="SAM" id="SignalP"/>
    </source>
</evidence>
<dbReference type="AlphaFoldDB" id="A0A5C5WRM2"/>
<protein>
    <recommendedName>
        <fullName evidence="4">Methylamine utilization protein</fullName>
    </recommendedName>
</protein>
<dbReference type="EMBL" id="SJPI01000001">
    <property type="protein sequence ID" value="TWT53177.1"/>
    <property type="molecule type" value="Genomic_DNA"/>
</dbReference>
<dbReference type="Proteomes" id="UP000316598">
    <property type="component" value="Unassembled WGS sequence"/>
</dbReference>
<reference evidence="2 3" key="1">
    <citation type="submission" date="2019-02" db="EMBL/GenBank/DDBJ databases">
        <title>Deep-cultivation of Planctomycetes and their phenomic and genomic characterization uncovers novel biology.</title>
        <authorList>
            <person name="Wiegand S."/>
            <person name="Jogler M."/>
            <person name="Boedeker C."/>
            <person name="Pinto D."/>
            <person name="Vollmers J."/>
            <person name="Rivas-Marin E."/>
            <person name="Kohn T."/>
            <person name="Peeters S.H."/>
            <person name="Heuer A."/>
            <person name="Rast P."/>
            <person name="Oberbeckmann S."/>
            <person name="Bunk B."/>
            <person name="Jeske O."/>
            <person name="Meyerdierks A."/>
            <person name="Storesund J.E."/>
            <person name="Kallscheuer N."/>
            <person name="Luecker S."/>
            <person name="Lage O.M."/>
            <person name="Pohl T."/>
            <person name="Merkel B.J."/>
            <person name="Hornburger P."/>
            <person name="Mueller R.-W."/>
            <person name="Bruemmer F."/>
            <person name="Labrenz M."/>
            <person name="Spormann A.M."/>
            <person name="Op Den Camp H."/>
            <person name="Overmann J."/>
            <person name="Amann R."/>
            <person name="Jetten M.S.M."/>
            <person name="Mascher T."/>
            <person name="Medema M.H."/>
            <person name="Devos D.P."/>
            <person name="Kaster A.-K."/>
            <person name="Ovreas L."/>
            <person name="Rohde M."/>
            <person name="Galperin M.Y."/>
            <person name="Jogler C."/>
        </authorList>
    </citation>
    <scope>NUCLEOTIDE SEQUENCE [LARGE SCALE GENOMIC DNA]</scope>
    <source>
        <strain evidence="2 3">Pla22</strain>
    </source>
</reference>
<dbReference type="InterPro" id="IPR008972">
    <property type="entry name" value="Cupredoxin"/>
</dbReference>
<evidence type="ECO:0000313" key="2">
    <source>
        <dbReference type="EMBL" id="TWT53177.1"/>
    </source>
</evidence>
<keyword evidence="1" id="KW-0732">Signal</keyword>
<dbReference type="SUPFAM" id="SSF49464">
    <property type="entry name" value="Carboxypeptidase regulatory domain-like"/>
    <property type="match status" value="1"/>
</dbReference>
<evidence type="ECO:0000313" key="3">
    <source>
        <dbReference type="Proteomes" id="UP000316598"/>
    </source>
</evidence>
<proteinExistence type="predicted"/>
<feature type="signal peptide" evidence="1">
    <location>
        <begin position="1"/>
        <end position="27"/>
    </location>
</feature>
<evidence type="ECO:0008006" key="4">
    <source>
        <dbReference type="Google" id="ProtNLM"/>
    </source>
</evidence>
<feature type="chain" id="PRO_5022703100" description="Methylamine utilization protein" evidence="1">
    <location>
        <begin position="28"/>
        <end position="256"/>
    </location>
</feature>
<organism evidence="2 3">
    <name type="scientific">Rubripirellula amarantea</name>
    <dbReference type="NCBI Taxonomy" id="2527999"/>
    <lineage>
        <taxon>Bacteria</taxon>
        <taxon>Pseudomonadati</taxon>
        <taxon>Planctomycetota</taxon>
        <taxon>Planctomycetia</taxon>
        <taxon>Pirellulales</taxon>
        <taxon>Pirellulaceae</taxon>
        <taxon>Rubripirellula</taxon>
    </lineage>
</organism>
<gene>
    <name evidence="2" type="ORF">Pla22_08050</name>
</gene>
<dbReference type="SUPFAM" id="SSF49503">
    <property type="entry name" value="Cupredoxins"/>
    <property type="match status" value="1"/>
</dbReference>
<name>A0A5C5WRM2_9BACT</name>
<dbReference type="InterPro" id="IPR008969">
    <property type="entry name" value="CarboxyPept-like_regulatory"/>
</dbReference>